<dbReference type="Gene3D" id="1.20.1250.20">
    <property type="entry name" value="MFS general substrate transporter like domains"/>
    <property type="match status" value="2"/>
</dbReference>
<feature type="transmembrane region" description="Helical" evidence="6">
    <location>
        <begin position="128"/>
        <end position="147"/>
    </location>
</feature>
<feature type="transmembrane region" description="Helical" evidence="6">
    <location>
        <begin position="231"/>
        <end position="249"/>
    </location>
</feature>
<sequence length="550" mass="60184">MSVHATNNPDDSLPSSRSDSPTEINNPTRTALSAYEIEGDGRPPFVLSVPELKLLGIAGVGFFLDAYDLFIINPVATMLQFRLYGGDPLPSNLEGFMKAGANIGSVIGQFGFGFAADYYGRKAVYGKELVLIIFATIMCLTTPTGQLSPASCLIYLAIWRIVLGVGVGGDYPMSASVSTDRAHLRRRGVLLSYIFANQGWGSLVGSLATIIVLACYKSVMSGGDHTSKLDGVWRIVVGLSLIPAFGTLYQRLTLPESKRYEESRRNHDDEETIEALKEKQAAEEAASQSTDKEKKGASVTTTAAAAKAKDIADAKKNHFAEFFAYFSEWRHLKILLGTTLSWFFLDIAFYGINLNQNVVLQQIGFDGSGGTPWERLFDIGIGNLIVTALGFVPGYYATVLTIEYLGRKWIQIQGFLLEALFLGILAGRFYSLSKVSFIVCFAFLQFFFNFGANTTTYCYPAEVFPTKFRATAHGISAASGKAGAIISALVFNSLTKKIGTPNVLWIFVGCCIAGAFVTLLLPEVKGRDPDLIYQEELRVRDHEEKLMDSR</sequence>
<feature type="transmembrane region" description="Helical" evidence="6">
    <location>
        <begin position="194"/>
        <end position="219"/>
    </location>
</feature>
<keyword evidence="3 6" id="KW-1133">Transmembrane helix</keyword>
<feature type="domain" description="Major facilitator superfamily (MFS) profile" evidence="7">
    <location>
        <begin position="54"/>
        <end position="526"/>
    </location>
</feature>
<dbReference type="PROSITE" id="PS50850">
    <property type="entry name" value="MFS"/>
    <property type="match status" value="1"/>
</dbReference>
<evidence type="ECO:0000256" key="2">
    <source>
        <dbReference type="ARBA" id="ARBA00022692"/>
    </source>
</evidence>
<keyword evidence="2 6" id="KW-0812">Transmembrane</keyword>
<name>A0ABP1E1A5_9APHY</name>
<gene>
    <name evidence="8" type="ORF">GFSPODELE1_LOCUS9493</name>
</gene>
<dbReference type="SUPFAM" id="SSF103473">
    <property type="entry name" value="MFS general substrate transporter"/>
    <property type="match status" value="1"/>
</dbReference>
<dbReference type="PANTHER" id="PTHR24064">
    <property type="entry name" value="SOLUTE CARRIER FAMILY 22 MEMBER"/>
    <property type="match status" value="1"/>
</dbReference>
<dbReference type="InterPro" id="IPR005829">
    <property type="entry name" value="Sugar_transporter_CS"/>
</dbReference>
<evidence type="ECO:0000259" key="7">
    <source>
        <dbReference type="PROSITE" id="PS50850"/>
    </source>
</evidence>
<keyword evidence="4 6" id="KW-0472">Membrane</keyword>
<dbReference type="InterPro" id="IPR005828">
    <property type="entry name" value="MFS_sugar_transport-like"/>
</dbReference>
<feature type="region of interest" description="Disordered" evidence="5">
    <location>
        <begin position="259"/>
        <end position="295"/>
    </location>
</feature>
<feature type="transmembrane region" description="Helical" evidence="6">
    <location>
        <begin position="503"/>
        <end position="521"/>
    </location>
</feature>
<feature type="transmembrane region" description="Helical" evidence="6">
    <location>
        <begin position="54"/>
        <end position="76"/>
    </location>
</feature>
<comment type="subcellular location">
    <subcellularLocation>
        <location evidence="1">Membrane</location>
        <topology evidence="1">Multi-pass membrane protein</topology>
    </subcellularLocation>
</comment>
<feature type="compositionally biased region" description="Basic and acidic residues" evidence="5">
    <location>
        <begin position="259"/>
        <end position="282"/>
    </location>
</feature>
<protein>
    <recommendedName>
        <fullName evidence="7">Major facilitator superfamily (MFS) profile domain-containing protein</fullName>
    </recommendedName>
</protein>
<dbReference type="EMBL" id="OZ037950">
    <property type="protein sequence ID" value="CAL1713808.1"/>
    <property type="molecule type" value="Genomic_DNA"/>
</dbReference>
<evidence type="ECO:0000256" key="6">
    <source>
        <dbReference type="SAM" id="Phobius"/>
    </source>
</evidence>
<dbReference type="PROSITE" id="PS00216">
    <property type="entry name" value="SUGAR_TRANSPORT_1"/>
    <property type="match status" value="1"/>
</dbReference>
<dbReference type="CDD" id="cd17364">
    <property type="entry name" value="MFS_PhT"/>
    <property type="match status" value="1"/>
</dbReference>
<evidence type="ECO:0000313" key="9">
    <source>
        <dbReference type="Proteomes" id="UP001497453"/>
    </source>
</evidence>
<evidence type="ECO:0000256" key="4">
    <source>
        <dbReference type="ARBA" id="ARBA00023136"/>
    </source>
</evidence>
<feature type="transmembrane region" description="Helical" evidence="6">
    <location>
        <begin position="436"/>
        <end position="459"/>
    </location>
</feature>
<dbReference type="Proteomes" id="UP001497453">
    <property type="component" value="Chromosome 7"/>
</dbReference>
<reference evidence="9" key="1">
    <citation type="submission" date="2024-04" db="EMBL/GenBank/DDBJ databases">
        <authorList>
            <person name="Shaw F."/>
            <person name="Minotto A."/>
        </authorList>
    </citation>
    <scope>NUCLEOTIDE SEQUENCE [LARGE SCALE GENOMIC DNA]</scope>
</reference>
<feature type="transmembrane region" description="Helical" evidence="6">
    <location>
        <begin position="471"/>
        <end position="491"/>
    </location>
</feature>
<feature type="transmembrane region" description="Helical" evidence="6">
    <location>
        <begin position="409"/>
        <end position="430"/>
    </location>
</feature>
<dbReference type="InterPro" id="IPR020846">
    <property type="entry name" value="MFS_dom"/>
</dbReference>
<feature type="transmembrane region" description="Helical" evidence="6">
    <location>
        <begin position="153"/>
        <end position="173"/>
    </location>
</feature>
<feature type="compositionally biased region" description="Low complexity" evidence="5">
    <location>
        <begin position="9"/>
        <end position="21"/>
    </location>
</feature>
<evidence type="ECO:0000256" key="5">
    <source>
        <dbReference type="SAM" id="MobiDB-lite"/>
    </source>
</evidence>
<dbReference type="Pfam" id="PF00083">
    <property type="entry name" value="Sugar_tr"/>
    <property type="match status" value="1"/>
</dbReference>
<accession>A0ABP1E1A5</accession>
<keyword evidence="9" id="KW-1185">Reference proteome</keyword>
<dbReference type="InterPro" id="IPR036259">
    <property type="entry name" value="MFS_trans_sf"/>
</dbReference>
<feature type="region of interest" description="Disordered" evidence="5">
    <location>
        <begin position="1"/>
        <end position="27"/>
    </location>
</feature>
<proteinExistence type="predicted"/>
<organism evidence="8 9">
    <name type="scientific">Somion occarium</name>
    <dbReference type="NCBI Taxonomy" id="3059160"/>
    <lineage>
        <taxon>Eukaryota</taxon>
        <taxon>Fungi</taxon>
        <taxon>Dikarya</taxon>
        <taxon>Basidiomycota</taxon>
        <taxon>Agaricomycotina</taxon>
        <taxon>Agaricomycetes</taxon>
        <taxon>Polyporales</taxon>
        <taxon>Cerrenaceae</taxon>
        <taxon>Somion</taxon>
    </lineage>
</organism>
<evidence type="ECO:0000313" key="8">
    <source>
        <dbReference type="EMBL" id="CAL1713808.1"/>
    </source>
</evidence>
<evidence type="ECO:0000256" key="3">
    <source>
        <dbReference type="ARBA" id="ARBA00022989"/>
    </source>
</evidence>
<feature type="transmembrane region" description="Helical" evidence="6">
    <location>
        <begin position="376"/>
        <end position="397"/>
    </location>
</feature>
<evidence type="ECO:0000256" key="1">
    <source>
        <dbReference type="ARBA" id="ARBA00004141"/>
    </source>
</evidence>